<keyword evidence="2" id="KW-0274">FAD</keyword>
<keyword evidence="1" id="KW-0285">Flavoprotein</keyword>
<dbReference type="PRINTS" id="PR00420">
    <property type="entry name" value="RNGMNOXGNASE"/>
</dbReference>
<evidence type="ECO:0000256" key="2">
    <source>
        <dbReference type="ARBA" id="ARBA00022827"/>
    </source>
</evidence>
<dbReference type="InterPro" id="IPR051104">
    <property type="entry name" value="FAD_monoxygenase"/>
</dbReference>
<dbReference type="InterPro" id="IPR036188">
    <property type="entry name" value="FAD/NAD-bd_sf"/>
</dbReference>
<feature type="domain" description="FAD-binding" evidence="4">
    <location>
        <begin position="6"/>
        <end position="240"/>
    </location>
</feature>
<dbReference type="Gene3D" id="3.50.50.60">
    <property type="entry name" value="FAD/NAD(P)-binding domain"/>
    <property type="match status" value="1"/>
</dbReference>
<keyword evidence="3" id="KW-0560">Oxidoreductase</keyword>
<dbReference type="Pfam" id="PF01494">
    <property type="entry name" value="FAD_binding_3"/>
    <property type="match status" value="1"/>
</dbReference>
<dbReference type="SUPFAM" id="SSF54373">
    <property type="entry name" value="FAD-linked reductases, C-terminal domain"/>
    <property type="match status" value="1"/>
</dbReference>
<sequence length="296" mass="33601">MIPRENVRFSKRVKSMQQGEDKVIITFEDGEVVTAAAVVGSDGIKGPTRKYVLGDRYPEEVSPTYSGKYVYRSIIPMKDALEIIGEHAGDSKTFLGHDVNFITFPISRGTQCNLVAFKYSDKPWTHHQLTKRVTKEEMVADFSEGVDKRLVKLLDWADPLQWSLHHHMNTPTYYNNRICLLGDSAHATTPHQASGAGQCIEDALVLSHVLGKVADHKQLPFAFEAYDAIRRPRGQKVVRTSQEAGQLYSFSHPEFGEDMDKIVDNFNQRFLWIWEHDLEGDLMQVEKLFSKLCDAA</sequence>
<evidence type="ECO:0000313" key="5">
    <source>
        <dbReference type="EMBL" id="KAF2256690.1"/>
    </source>
</evidence>
<dbReference type="PANTHER" id="PTHR46720:SF3">
    <property type="entry name" value="FAD-BINDING DOMAIN-CONTAINING PROTEIN-RELATED"/>
    <property type="match status" value="1"/>
</dbReference>
<protein>
    <submittedName>
        <fullName evidence="5">FAD/NAD(P)-binding domain-containing protein</fullName>
    </submittedName>
</protein>
<dbReference type="Proteomes" id="UP000800094">
    <property type="component" value="Unassembled WGS sequence"/>
</dbReference>
<keyword evidence="6" id="KW-1185">Reference proteome</keyword>
<gene>
    <name evidence="5" type="ORF">BU26DRAFT_513488</name>
</gene>
<dbReference type="RefSeq" id="XP_033691694.1">
    <property type="nucleotide sequence ID" value="XM_033827633.1"/>
</dbReference>
<accession>A0A6A6J473</accession>
<evidence type="ECO:0000256" key="3">
    <source>
        <dbReference type="ARBA" id="ARBA00023002"/>
    </source>
</evidence>
<dbReference type="GeneID" id="54580963"/>
<evidence type="ECO:0000259" key="4">
    <source>
        <dbReference type="Pfam" id="PF01494"/>
    </source>
</evidence>
<dbReference type="OrthoDB" id="417877at2759"/>
<dbReference type="SUPFAM" id="SSF51905">
    <property type="entry name" value="FAD/NAD(P)-binding domain"/>
    <property type="match status" value="1"/>
</dbReference>
<dbReference type="InterPro" id="IPR002938">
    <property type="entry name" value="FAD-bd"/>
</dbReference>
<reference evidence="5" key="1">
    <citation type="journal article" date="2020" name="Stud. Mycol.">
        <title>101 Dothideomycetes genomes: a test case for predicting lifestyles and emergence of pathogens.</title>
        <authorList>
            <person name="Haridas S."/>
            <person name="Albert R."/>
            <person name="Binder M."/>
            <person name="Bloem J."/>
            <person name="Labutti K."/>
            <person name="Salamov A."/>
            <person name="Andreopoulos B."/>
            <person name="Baker S."/>
            <person name="Barry K."/>
            <person name="Bills G."/>
            <person name="Bluhm B."/>
            <person name="Cannon C."/>
            <person name="Castanera R."/>
            <person name="Culley D."/>
            <person name="Daum C."/>
            <person name="Ezra D."/>
            <person name="Gonzalez J."/>
            <person name="Henrissat B."/>
            <person name="Kuo A."/>
            <person name="Liang C."/>
            <person name="Lipzen A."/>
            <person name="Lutzoni F."/>
            <person name="Magnuson J."/>
            <person name="Mondo S."/>
            <person name="Nolan M."/>
            <person name="Ohm R."/>
            <person name="Pangilinan J."/>
            <person name="Park H.-J."/>
            <person name="Ramirez L."/>
            <person name="Alfaro M."/>
            <person name="Sun H."/>
            <person name="Tritt A."/>
            <person name="Yoshinaga Y."/>
            <person name="Zwiers L.-H."/>
            <person name="Turgeon B."/>
            <person name="Goodwin S."/>
            <person name="Spatafora J."/>
            <person name="Crous P."/>
            <person name="Grigoriev I."/>
        </authorList>
    </citation>
    <scope>NUCLEOTIDE SEQUENCE</scope>
    <source>
        <strain evidence="5">CBS 122368</strain>
    </source>
</reference>
<dbReference type="AlphaFoldDB" id="A0A6A6J473"/>
<dbReference type="PANTHER" id="PTHR46720">
    <property type="entry name" value="HYDROXYLASE, PUTATIVE (AFU_ORTHOLOGUE AFUA_3G01460)-RELATED"/>
    <property type="match status" value="1"/>
</dbReference>
<organism evidence="5 6">
    <name type="scientific">Trematosphaeria pertusa</name>
    <dbReference type="NCBI Taxonomy" id="390896"/>
    <lineage>
        <taxon>Eukaryota</taxon>
        <taxon>Fungi</taxon>
        <taxon>Dikarya</taxon>
        <taxon>Ascomycota</taxon>
        <taxon>Pezizomycotina</taxon>
        <taxon>Dothideomycetes</taxon>
        <taxon>Pleosporomycetidae</taxon>
        <taxon>Pleosporales</taxon>
        <taxon>Massarineae</taxon>
        <taxon>Trematosphaeriaceae</taxon>
        <taxon>Trematosphaeria</taxon>
    </lineage>
</organism>
<dbReference type="GO" id="GO:0071949">
    <property type="term" value="F:FAD binding"/>
    <property type="evidence" value="ECO:0007669"/>
    <property type="project" value="InterPro"/>
</dbReference>
<dbReference type="EMBL" id="ML987189">
    <property type="protein sequence ID" value="KAF2256690.1"/>
    <property type="molecule type" value="Genomic_DNA"/>
</dbReference>
<evidence type="ECO:0000313" key="6">
    <source>
        <dbReference type="Proteomes" id="UP000800094"/>
    </source>
</evidence>
<evidence type="ECO:0000256" key="1">
    <source>
        <dbReference type="ARBA" id="ARBA00022630"/>
    </source>
</evidence>
<dbReference type="GO" id="GO:0016491">
    <property type="term" value="F:oxidoreductase activity"/>
    <property type="evidence" value="ECO:0007669"/>
    <property type="project" value="UniProtKB-KW"/>
</dbReference>
<name>A0A6A6J473_9PLEO</name>
<dbReference type="GO" id="GO:0044550">
    <property type="term" value="P:secondary metabolite biosynthetic process"/>
    <property type="evidence" value="ECO:0007669"/>
    <property type="project" value="TreeGrafter"/>
</dbReference>
<proteinExistence type="predicted"/>